<name>A0A502GBD8_9GAMM</name>
<dbReference type="EMBL" id="RCZD01000009">
    <property type="protein sequence ID" value="TPG59265.1"/>
    <property type="molecule type" value="Genomic_DNA"/>
</dbReference>
<comment type="caution">
    <text evidence="1">The sequence shown here is derived from an EMBL/GenBank/DDBJ whole genome shotgun (WGS) entry which is preliminary data.</text>
</comment>
<dbReference type="RefSeq" id="WP_140473934.1">
    <property type="nucleotide sequence ID" value="NZ_RCZD01000009.1"/>
</dbReference>
<keyword evidence="2" id="KW-1185">Reference proteome</keyword>
<dbReference type="OrthoDB" id="6506690at2"/>
<proteinExistence type="predicted"/>
<dbReference type="SUPFAM" id="SSF56399">
    <property type="entry name" value="ADP-ribosylation"/>
    <property type="match status" value="1"/>
</dbReference>
<evidence type="ECO:0000313" key="2">
    <source>
        <dbReference type="Proteomes" id="UP000317663"/>
    </source>
</evidence>
<evidence type="ECO:0000313" key="1">
    <source>
        <dbReference type="EMBL" id="TPG59265.1"/>
    </source>
</evidence>
<dbReference type="Proteomes" id="UP000317663">
    <property type="component" value="Unassembled WGS sequence"/>
</dbReference>
<organism evidence="1 2">
    <name type="scientific">Ewingella americana</name>
    <dbReference type="NCBI Taxonomy" id="41202"/>
    <lineage>
        <taxon>Bacteria</taxon>
        <taxon>Pseudomonadati</taxon>
        <taxon>Pseudomonadota</taxon>
        <taxon>Gammaproteobacteria</taxon>
        <taxon>Enterobacterales</taxon>
        <taxon>Yersiniaceae</taxon>
        <taxon>Ewingella</taxon>
    </lineage>
</organism>
<accession>A0A502GBD8</accession>
<gene>
    <name evidence="1" type="ORF">EAH77_16735</name>
</gene>
<sequence length="182" mass="20737">MFNRFKSSVATPHNGFDRNIGNLNFDGAIISVRNKIAYRYDSRSPDIIKINGFSGTLSRDIEEVRVFGPNNVFSSRTKEGAKEFLTINKFVGQERMQHLYQIDTKGIETFSFMENYKQNPLALIESIANLAQNGALKNLPKDQIRLFARETINNQFCFVDELHINGPIPPSRIKHITTILAK</sequence>
<reference evidence="1 2" key="1">
    <citation type="journal article" date="2019" name="Environ. Microbiol.">
        <title>Species interactions and distinct microbial communities in high Arctic permafrost affected cryosols are associated with the CH4 and CO2 gas fluxes.</title>
        <authorList>
            <person name="Altshuler I."/>
            <person name="Hamel J."/>
            <person name="Turney S."/>
            <person name="Magnuson E."/>
            <person name="Levesque R."/>
            <person name="Greer C."/>
            <person name="Whyte L.G."/>
        </authorList>
    </citation>
    <scope>NUCLEOTIDE SEQUENCE [LARGE SCALE GENOMIC DNA]</scope>
    <source>
        <strain evidence="1 2">E4</strain>
    </source>
</reference>
<dbReference type="AlphaFoldDB" id="A0A502GBD8"/>
<protein>
    <submittedName>
        <fullName evidence="1">Uncharacterized protein</fullName>
    </submittedName>
</protein>